<proteinExistence type="predicted"/>
<gene>
    <name evidence="2" type="ORF">Hokovirus_1_49</name>
</gene>
<keyword evidence="1" id="KW-0472">Membrane</keyword>
<name>A0A1V0SEL8_9VIRU</name>
<keyword evidence="1" id="KW-0812">Transmembrane</keyword>
<organism evidence="2">
    <name type="scientific">Hokovirus HKV1</name>
    <dbReference type="NCBI Taxonomy" id="1977638"/>
    <lineage>
        <taxon>Viruses</taxon>
        <taxon>Varidnaviria</taxon>
        <taxon>Bamfordvirae</taxon>
        <taxon>Nucleocytoviricota</taxon>
        <taxon>Megaviricetes</taxon>
        <taxon>Imitervirales</taxon>
        <taxon>Mimiviridae</taxon>
        <taxon>Klosneuvirinae</taxon>
        <taxon>Hokovirus</taxon>
    </lineage>
</organism>
<evidence type="ECO:0000313" key="2">
    <source>
        <dbReference type="EMBL" id="ARF10170.1"/>
    </source>
</evidence>
<feature type="transmembrane region" description="Helical" evidence="1">
    <location>
        <begin position="140"/>
        <end position="162"/>
    </location>
</feature>
<evidence type="ECO:0000256" key="1">
    <source>
        <dbReference type="SAM" id="Phobius"/>
    </source>
</evidence>
<dbReference type="EMBL" id="KY684103">
    <property type="protein sequence ID" value="ARF10170.1"/>
    <property type="molecule type" value="Genomic_DNA"/>
</dbReference>
<protein>
    <recommendedName>
        <fullName evidence="3">Transmembrane protein</fullName>
    </recommendedName>
</protein>
<accession>A0A1V0SEL8</accession>
<sequence length="164" mass="19370">MKQKFYNDVNLINHINKLKQMKQVLFLLLLLLFPIIYANAIDNSKYMNHNLDGNNIILCINDYENIKLLEKYFTKFIFTELIFKNDNIIDNKINLYCGNFEQLSLKEIKKSEKIDLDLAINSNTSLSYFEYHKKDIRLEILKILLIGGLCGLFALWFFFVGIDL</sequence>
<keyword evidence="1" id="KW-1133">Transmembrane helix</keyword>
<reference evidence="2" key="1">
    <citation type="journal article" date="2017" name="Science">
        <title>Giant viruses with an expanded complement of translation system components.</title>
        <authorList>
            <person name="Schulz F."/>
            <person name="Yutin N."/>
            <person name="Ivanova N.N."/>
            <person name="Ortega D.R."/>
            <person name="Lee T.K."/>
            <person name="Vierheilig J."/>
            <person name="Daims H."/>
            <person name="Horn M."/>
            <person name="Wagner M."/>
            <person name="Jensen G.J."/>
            <person name="Kyrpides N.C."/>
            <person name="Koonin E.V."/>
            <person name="Woyke T."/>
        </authorList>
    </citation>
    <scope>NUCLEOTIDE SEQUENCE</scope>
    <source>
        <strain evidence="2">HKV1</strain>
    </source>
</reference>
<evidence type="ECO:0008006" key="3">
    <source>
        <dbReference type="Google" id="ProtNLM"/>
    </source>
</evidence>